<feature type="region of interest" description="Disordered" evidence="5">
    <location>
        <begin position="29"/>
        <end position="69"/>
    </location>
</feature>
<evidence type="ECO:0000313" key="7">
    <source>
        <dbReference type="Proteomes" id="UP001217089"/>
    </source>
</evidence>
<dbReference type="PANTHER" id="PTHR16950">
    <property type="entry name" value="ZINC TRANSPORTER SLC39A7 HISTIDINE-RICH MEMBRANE PROTEIN KE4"/>
    <property type="match status" value="1"/>
</dbReference>
<keyword evidence="7" id="KW-1185">Reference proteome</keyword>
<keyword evidence="4" id="KW-0472">Membrane</keyword>
<protein>
    <submittedName>
        <fullName evidence="6">Uncharacterized protein</fullName>
    </submittedName>
</protein>
<organism evidence="6 7">
    <name type="scientific">Tegillarca granosa</name>
    <name type="common">Malaysian cockle</name>
    <name type="synonym">Anadara granosa</name>
    <dbReference type="NCBI Taxonomy" id="220873"/>
    <lineage>
        <taxon>Eukaryota</taxon>
        <taxon>Metazoa</taxon>
        <taxon>Spiralia</taxon>
        <taxon>Lophotrochozoa</taxon>
        <taxon>Mollusca</taxon>
        <taxon>Bivalvia</taxon>
        <taxon>Autobranchia</taxon>
        <taxon>Pteriomorphia</taxon>
        <taxon>Arcoida</taxon>
        <taxon>Arcoidea</taxon>
        <taxon>Arcidae</taxon>
        <taxon>Tegillarca</taxon>
    </lineage>
</organism>
<dbReference type="EMBL" id="JARBDR010000246">
    <property type="protein sequence ID" value="KAJ8317357.1"/>
    <property type="molecule type" value="Genomic_DNA"/>
</dbReference>
<name>A0ABQ9FL62_TEGGR</name>
<dbReference type="PANTHER" id="PTHR16950:SF16">
    <property type="entry name" value="ZINC TRANSPORTER ZIP13"/>
    <property type="match status" value="1"/>
</dbReference>
<accession>A0ABQ9FL62</accession>
<evidence type="ECO:0000313" key="6">
    <source>
        <dbReference type="EMBL" id="KAJ8317357.1"/>
    </source>
</evidence>
<dbReference type="InterPro" id="IPR003689">
    <property type="entry name" value="ZIP"/>
</dbReference>
<gene>
    <name evidence="6" type="ORF">KUTeg_005261</name>
</gene>
<keyword evidence="2" id="KW-0812">Transmembrane</keyword>
<proteinExistence type="predicted"/>
<comment type="subcellular location">
    <subcellularLocation>
        <location evidence="1">Membrane</location>
        <topology evidence="1">Multi-pass membrane protein</topology>
    </subcellularLocation>
</comment>
<feature type="compositionally biased region" description="Basic and acidic residues" evidence="5">
    <location>
        <begin position="41"/>
        <end position="53"/>
    </location>
</feature>
<sequence length="209" mass="23577">MLLVDYWEMCFFTYFLKLGNTLKKLPDECEDEEEDNDDTELLYKQKSETKAETTDTAQEDSVRLRKTKNKKDVKNGKIFENGYKDKVLNNKDKKQNTVEKNKNGGQQSSIRISGYLNLMANVIDNFTHGLAVAGSFLVSNKVGFVTTLAILLHEVPHELLTATGGMVIEQHGFCHLHPGIHKTDIFSLSGYSSYGHGDINSLMKRSGHQ</sequence>
<reference evidence="6 7" key="1">
    <citation type="submission" date="2022-12" db="EMBL/GenBank/DDBJ databases">
        <title>Chromosome-level genome of Tegillarca granosa.</title>
        <authorList>
            <person name="Kim J."/>
        </authorList>
    </citation>
    <scope>NUCLEOTIDE SEQUENCE [LARGE SCALE GENOMIC DNA]</scope>
    <source>
        <strain evidence="6">Teg-2019</strain>
        <tissue evidence="6">Adductor muscle</tissue>
    </source>
</reference>
<evidence type="ECO:0000256" key="2">
    <source>
        <dbReference type="ARBA" id="ARBA00022692"/>
    </source>
</evidence>
<evidence type="ECO:0000256" key="3">
    <source>
        <dbReference type="ARBA" id="ARBA00022989"/>
    </source>
</evidence>
<keyword evidence="3" id="KW-1133">Transmembrane helix</keyword>
<evidence type="ECO:0000256" key="5">
    <source>
        <dbReference type="SAM" id="MobiDB-lite"/>
    </source>
</evidence>
<dbReference type="Pfam" id="PF02535">
    <property type="entry name" value="Zip"/>
    <property type="match status" value="1"/>
</dbReference>
<comment type="caution">
    <text evidence="6">The sequence shown here is derived from an EMBL/GenBank/DDBJ whole genome shotgun (WGS) entry which is preliminary data.</text>
</comment>
<evidence type="ECO:0000256" key="1">
    <source>
        <dbReference type="ARBA" id="ARBA00004141"/>
    </source>
</evidence>
<feature type="compositionally biased region" description="Acidic residues" evidence="5">
    <location>
        <begin position="29"/>
        <end position="40"/>
    </location>
</feature>
<dbReference type="Proteomes" id="UP001217089">
    <property type="component" value="Unassembled WGS sequence"/>
</dbReference>
<evidence type="ECO:0000256" key="4">
    <source>
        <dbReference type="ARBA" id="ARBA00023136"/>
    </source>
</evidence>